<evidence type="ECO:0008006" key="3">
    <source>
        <dbReference type="Google" id="ProtNLM"/>
    </source>
</evidence>
<accession>A0ABX4A0H6</accession>
<organism evidence="1 2">
    <name type="scientific">Haematobacter missouriensis</name>
    <dbReference type="NCBI Taxonomy" id="366616"/>
    <lineage>
        <taxon>Bacteria</taxon>
        <taxon>Pseudomonadati</taxon>
        <taxon>Pseudomonadota</taxon>
        <taxon>Alphaproteobacteria</taxon>
        <taxon>Rhodobacterales</taxon>
        <taxon>Paracoccaceae</taxon>
        <taxon>Haematobacter</taxon>
    </lineage>
</organism>
<comment type="caution">
    <text evidence="1">The sequence shown here is derived from an EMBL/GenBank/DDBJ whole genome shotgun (WGS) entry which is preliminary data.</text>
</comment>
<keyword evidence="2" id="KW-1185">Reference proteome</keyword>
<name>A0ABX4A0H6_9RHOB</name>
<protein>
    <recommendedName>
        <fullName evidence="3">DUF3237 domain-containing protein</fullName>
    </recommendedName>
</protein>
<proteinExistence type="predicted"/>
<gene>
    <name evidence="1" type="ORF">CDV53_00925</name>
</gene>
<reference evidence="1 2" key="1">
    <citation type="submission" date="2016-11" db="EMBL/GenBank/DDBJ databases">
        <title>Comparison of Traditional DNA-DNA Hybridization with In Silico Genomic Analysis.</title>
        <authorList>
            <person name="Nicholson A.C."/>
            <person name="Sammons S."/>
            <person name="Humrighouse B.W."/>
            <person name="Graziano J."/>
            <person name="Lasker B."/>
            <person name="Whitney A.M."/>
            <person name="Mcquiston J.R."/>
        </authorList>
    </citation>
    <scope>NUCLEOTIDE SEQUENCE [LARGE SCALE GENOMIC DNA]</scope>
    <source>
        <strain evidence="1 2">H1892</strain>
    </source>
</reference>
<dbReference type="Proteomes" id="UP000214673">
    <property type="component" value="Unassembled WGS sequence"/>
</dbReference>
<sequence length="181" mass="19219">MRGRLVAGICMVFGLTGPSHAEQIELFPSECDASPALEDLVGPYRLSVFPGTLTDGVRAVTASHQSTHSVTLVLMGEDLVLQDAAGGPTINFRYVGPEEPDWRGNDGSVSTDELAAIAGCDANRLPRLIGSGTTVSDGVTLAFTYRLMVWNMTPENAALIGGMEWTGGGLTMTRRVMMEAE</sequence>
<dbReference type="EMBL" id="NIPV01000004">
    <property type="protein sequence ID" value="OWJ79763.1"/>
    <property type="molecule type" value="Genomic_DNA"/>
</dbReference>
<evidence type="ECO:0000313" key="1">
    <source>
        <dbReference type="EMBL" id="OWJ79763.1"/>
    </source>
</evidence>
<dbReference type="RefSeq" id="WP_088238935.1">
    <property type="nucleotide sequence ID" value="NZ_CALUEG010000027.1"/>
</dbReference>
<evidence type="ECO:0000313" key="2">
    <source>
        <dbReference type="Proteomes" id="UP000214673"/>
    </source>
</evidence>